<dbReference type="Proteomes" id="UP000799437">
    <property type="component" value="Unassembled WGS sequence"/>
</dbReference>
<evidence type="ECO:0000313" key="2">
    <source>
        <dbReference type="Proteomes" id="UP000799437"/>
    </source>
</evidence>
<dbReference type="GeneID" id="54486789"/>
<sequence>MAAGSTEDGLPLSVLDVNAPPLSSDISLYSWNWHADPEYELIGKRIRYRQFVGPTLRSGSGRGLLPGYSNSSKDRVRRVGISKAVEISPLPQDNGVSAYEADLKGYETYGTPDSSFDRKYVSERDQIGECYTYCNSIGMDHKLPLDSVSPQADHIWTSDENNGFRDTESPLEHLLGWIPTLSGRLARRHQHSIEEVACLLASMSPVPIHPGWTAGEIKSLQALRIYQQMLSTELLTLGSRQCQSG</sequence>
<evidence type="ECO:0000313" key="1">
    <source>
        <dbReference type="EMBL" id="KAF2755153.1"/>
    </source>
</evidence>
<proteinExistence type="predicted"/>
<gene>
    <name evidence="1" type="ORF">EJ05DRAFT_488690</name>
</gene>
<reference evidence="1" key="1">
    <citation type="journal article" date="2020" name="Stud. Mycol.">
        <title>101 Dothideomycetes genomes: a test case for predicting lifestyles and emergence of pathogens.</title>
        <authorList>
            <person name="Haridas S."/>
            <person name="Albert R."/>
            <person name="Binder M."/>
            <person name="Bloem J."/>
            <person name="Labutti K."/>
            <person name="Salamov A."/>
            <person name="Andreopoulos B."/>
            <person name="Baker S."/>
            <person name="Barry K."/>
            <person name="Bills G."/>
            <person name="Bluhm B."/>
            <person name="Cannon C."/>
            <person name="Castanera R."/>
            <person name="Culley D."/>
            <person name="Daum C."/>
            <person name="Ezra D."/>
            <person name="Gonzalez J."/>
            <person name="Henrissat B."/>
            <person name="Kuo A."/>
            <person name="Liang C."/>
            <person name="Lipzen A."/>
            <person name="Lutzoni F."/>
            <person name="Magnuson J."/>
            <person name="Mondo S."/>
            <person name="Nolan M."/>
            <person name="Ohm R."/>
            <person name="Pangilinan J."/>
            <person name="Park H.-J."/>
            <person name="Ramirez L."/>
            <person name="Alfaro M."/>
            <person name="Sun H."/>
            <person name="Tritt A."/>
            <person name="Yoshinaga Y."/>
            <person name="Zwiers L.-H."/>
            <person name="Turgeon B."/>
            <person name="Goodwin S."/>
            <person name="Spatafora J."/>
            <person name="Crous P."/>
            <person name="Grigoriev I."/>
        </authorList>
    </citation>
    <scope>NUCLEOTIDE SEQUENCE</scope>
    <source>
        <strain evidence="1">CBS 121739</strain>
    </source>
</reference>
<organism evidence="1 2">
    <name type="scientific">Pseudovirgaria hyperparasitica</name>
    <dbReference type="NCBI Taxonomy" id="470096"/>
    <lineage>
        <taxon>Eukaryota</taxon>
        <taxon>Fungi</taxon>
        <taxon>Dikarya</taxon>
        <taxon>Ascomycota</taxon>
        <taxon>Pezizomycotina</taxon>
        <taxon>Dothideomycetes</taxon>
        <taxon>Dothideomycetes incertae sedis</taxon>
        <taxon>Acrospermales</taxon>
        <taxon>Acrospermaceae</taxon>
        <taxon>Pseudovirgaria</taxon>
    </lineage>
</organism>
<keyword evidence="2" id="KW-1185">Reference proteome</keyword>
<name>A0A6A6VY27_9PEZI</name>
<accession>A0A6A6VY27</accession>
<dbReference type="RefSeq" id="XP_033597604.1">
    <property type="nucleotide sequence ID" value="XM_033745735.1"/>
</dbReference>
<dbReference type="AlphaFoldDB" id="A0A6A6VY27"/>
<protein>
    <submittedName>
        <fullName evidence="1">Uncharacterized protein</fullName>
    </submittedName>
</protein>
<dbReference type="EMBL" id="ML996578">
    <property type="protein sequence ID" value="KAF2755153.1"/>
    <property type="molecule type" value="Genomic_DNA"/>
</dbReference>